<comment type="caution">
    <text evidence="1">The sequence shown here is derived from an EMBL/GenBank/DDBJ whole genome shotgun (WGS) entry which is preliminary data.</text>
</comment>
<dbReference type="GeneID" id="58228439"/>
<gene>
    <name evidence="1" type="ORF">CWC05_12065</name>
</gene>
<dbReference type="EMBL" id="PNCG01000011">
    <property type="protein sequence ID" value="TMP86744.1"/>
    <property type="molecule type" value="Genomic_DNA"/>
</dbReference>
<protein>
    <submittedName>
        <fullName evidence="1">Type VI secretion system baseplate subunit TssG</fullName>
    </submittedName>
</protein>
<proteinExistence type="predicted"/>
<accession>A0A5S3Z395</accession>
<dbReference type="Proteomes" id="UP000305874">
    <property type="component" value="Unassembled WGS sequence"/>
</dbReference>
<reference evidence="2" key="2">
    <citation type="submission" date="2019-06" db="EMBL/GenBank/DDBJ databases">
        <title>Co-occurence of chitin degradation, pigmentation and bioactivity in marine Pseudoalteromonas.</title>
        <authorList>
            <person name="Sonnenschein E.C."/>
            <person name="Bech P.K."/>
        </authorList>
    </citation>
    <scope>NUCLEOTIDE SEQUENCE [LARGE SCALE GENOMIC DNA]</scope>
    <source>
        <strain evidence="2">S2897</strain>
    </source>
</reference>
<sequence>MSIDSLYKTPGQFDFYQAVFMLQNRAGSRGQKVGADALPNQELVRFKSVQHLGFPGSPVAKVKPVACEQGGQYHQVDVTFMGLTGPSGALPQHYSELVLSRIKQKDTTMVDFYDMFNHRLVSLYYRAWEKYRQAINYSTHSEHFDPFTRVLGHLSGGNAPYRLHMAGLFSRRVRSAVQLERLLTHYLELDVDVKQFVGTWRPLASSEQTRLGTRENPEGQFARLGSEAAAGKSVWDVNSAIDITFHCKDKAKARALLPQGPLNGLLKDMLHSYLGYAVKANINVKTQLKNLPVMRLGQQSSALGHGGVTLARERVLSRDVCIQLRGQ</sequence>
<organism evidence="1 2">
    <name type="scientific">Pseudoalteromonas ruthenica</name>
    <dbReference type="NCBI Taxonomy" id="151081"/>
    <lineage>
        <taxon>Bacteria</taxon>
        <taxon>Pseudomonadati</taxon>
        <taxon>Pseudomonadota</taxon>
        <taxon>Gammaproteobacteria</taxon>
        <taxon>Alteromonadales</taxon>
        <taxon>Pseudoalteromonadaceae</taxon>
        <taxon>Pseudoalteromonas</taxon>
    </lineage>
</organism>
<evidence type="ECO:0000313" key="1">
    <source>
        <dbReference type="EMBL" id="TMP86744.1"/>
    </source>
</evidence>
<dbReference type="RefSeq" id="WP_052698305.1">
    <property type="nucleotide sequence ID" value="NZ_CP023397.1"/>
</dbReference>
<name>A0A5S3Z395_9GAMM</name>
<dbReference type="OrthoDB" id="1523296at2"/>
<dbReference type="PANTHER" id="PTHR35564">
    <property type="match status" value="1"/>
</dbReference>
<dbReference type="PANTHER" id="PTHR35564:SF4">
    <property type="entry name" value="CYTOPLASMIC PROTEIN"/>
    <property type="match status" value="1"/>
</dbReference>
<dbReference type="InterPro" id="IPR010732">
    <property type="entry name" value="T6SS_TssG-like"/>
</dbReference>
<dbReference type="AlphaFoldDB" id="A0A5S3Z395"/>
<evidence type="ECO:0000313" key="2">
    <source>
        <dbReference type="Proteomes" id="UP000305874"/>
    </source>
</evidence>
<dbReference type="NCBIfam" id="TIGR03347">
    <property type="entry name" value="VI_chp_1"/>
    <property type="match status" value="1"/>
</dbReference>
<dbReference type="Pfam" id="PF06996">
    <property type="entry name" value="T6SS_TssG"/>
    <property type="match status" value="1"/>
</dbReference>
<reference evidence="1 2" key="1">
    <citation type="submission" date="2017-12" db="EMBL/GenBank/DDBJ databases">
        <authorList>
            <person name="Paulsen S."/>
            <person name="Gram L.K."/>
        </authorList>
    </citation>
    <scope>NUCLEOTIDE SEQUENCE [LARGE SCALE GENOMIC DNA]</scope>
    <source>
        <strain evidence="1 2">S2897</strain>
    </source>
</reference>